<dbReference type="EMBL" id="UFVR01000004">
    <property type="protein sequence ID" value="SUX45005.1"/>
    <property type="molecule type" value="Genomic_DNA"/>
</dbReference>
<organism evidence="1 2">
    <name type="scientific">Chryseobacterium indoltheticum</name>
    <dbReference type="NCBI Taxonomy" id="254"/>
    <lineage>
        <taxon>Bacteria</taxon>
        <taxon>Pseudomonadati</taxon>
        <taxon>Bacteroidota</taxon>
        <taxon>Flavobacteriia</taxon>
        <taxon>Flavobacteriales</taxon>
        <taxon>Weeksellaceae</taxon>
        <taxon>Chryseobacterium group</taxon>
        <taxon>Chryseobacterium</taxon>
    </lineage>
</organism>
<name>A0A381FEM7_9FLAO</name>
<evidence type="ECO:0000313" key="2">
    <source>
        <dbReference type="Proteomes" id="UP000254282"/>
    </source>
</evidence>
<protein>
    <submittedName>
        <fullName evidence="1">Uncharacterized protein</fullName>
    </submittedName>
</protein>
<proteinExistence type="predicted"/>
<dbReference type="AlphaFoldDB" id="A0A381FEM7"/>
<sequence length="102" mass="11721">MLAIPTLQPDLSGALLPKRSVGKKRERKADKAAIKKSVFLKTLSNLKLNKVKNAAEKTAYHLYFKISLQTNQVFIGINDRLNFIGNEFFRLNWCKPDKVFRI</sequence>
<accession>A0A381FEM7</accession>
<gene>
    <name evidence="1" type="ORF">NCTC13532_01082</name>
</gene>
<evidence type="ECO:0000313" key="1">
    <source>
        <dbReference type="EMBL" id="SUX45005.1"/>
    </source>
</evidence>
<dbReference type="Proteomes" id="UP000254282">
    <property type="component" value="Unassembled WGS sequence"/>
</dbReference>
<reference evidence="1 2" key="1">
    <citation type="submission" date="2018-06" db="EMBL/GenBank/DDBJ databases">
        <authorList>
            <consortium name="Pathogen Informatics"/>
            <person name="Doyle S."/>
        </authorList>
    </citation>
    <scope>NUCLEOTIDE SEQUENCE [LARGE SCALE GENOMIC DNA]</scope>
    <source>
        <strain evidence="1 2">NCTC13532</strain>
    </source>
</reference>